<sequence length="296" mass="34226">MSDNGSVGLFLPLPVESLDSDEKGNVWFKDEEDNKDKFKGNDEDIDTLEEDSPTFRLLDKLQDIYIPICKEEKEQEITQFEKYSSQEFASTINLVKAYLNSYTFKDTALYPNASGSGYDQPSIDIFDSLDEIGQTSFNNTFDFYERIMVLLNDLKDAHTYFIPPCIRKFSYVLPYFFNIYSNPDLSQSVKIHIAFSSPYQKYLQDRGVDFRYDTEILRINLKGKPIYKQNNELNDGSYLAAEAIARWADEEVCAARSSITRLNFAASGEFSYRYTAYYPHPEYENITVEYKSPNGT</sequence>
<dbReference type="EMBL" id="SNRW01015183">
    <property type="protein sequence ID" value="KAA6370655.1"/>
    <property type="molecule type" value="Genomic_DNA"/>
</dbReference>
<dbReference type="PANTHER" id="PTHR37049">
    <property type="entry name" value="PEPTIDASE S41 FAMILY PROTEIN"/>
    <property type="match status" value="1"/>
</dbReference>
<dbReference type="OrthoDB" id="27214at2759"/>
<name>A0A5J4ULR0_9EUKA</name>
<comment type="caution">
    <text evidence="1">The sequence shown here is derived from an EMBL/GenBank/DDBJ whole genome shotgun (WGS) entry which is preliminary data.</text>
</comment>
<dbReference type="InterPro" id="IPR052766">
    <property type="entry name" value="S41A_metabolite_peptidase"/>
</dbReference>
<protein>
    <submittedName>
        <fullName evidence="1">Uncharacterized protein</fullName>
    </submittedName>
</protein>
<gene>
    <name evidence="1" type="ORF">EZS28_033817</name>
</gene>
<reference evidence="1 2" key="1">
    <citation type="submission" date="2019-03" db="EMBL/GenBank/DDBJ databases">
        <title>Single cell metagenomics reveals metabolic interactions within the superorganism composed of flagellate Streblomastix strix and complex community of Bacteroidetes bacteria on its surface.</title>
        <authorList>
            <person name="Treitli S.C."/>
            <person name="Kolisko M."/>
            <person name="Husnik F."/>
            <person name="Keeling P."/>
            <person name="Hampl V."/>
        </authorList>
    </citation>
    <scope>NUCLEOTIDE SEQUENCE [LARGE SCALE GENOMIC DNA]</scope>
    <source>
        <strain evidence="1">ST1C</strain>
    </source>
</reference>
<evidence type="ECO:0000313" key="1">
    <source>
        <dbReference type="EMBL" id="KAA6370655.1"/>
    </source>
</evidence>
<organism evidence="1 2">
    <name type="scientific">Streblomastix strix</name>
    <dbReference type="NCBI Taxonomy" id="222440"/>
    <lineage>
        <taxon>Eukaryota</taxon>
        <taxon>Metamonada</taxon>
        <taxon>Preaxostyla</taxon>
        <taxon>Oxymonadida</taxon>
        <taxon>Streblomastigidae</taxon>
        <taxon>Streblomastix</taxon>
    </lineage>
</organism>
<evidence type="ECO:0000313" key="2">
    <source>
        <dbReference type="Proteomes" id="UP000324800"/>
    </source>
</evidence>
<dbReference type="Proteomes" id="UP000324800">
    <property type="component" value="Unassembled WGS sequence"/>
</dbReference>
<dbReference type="AlphaFoldDB" id="A0A5J4ULR0"/>
<proteinExistence type="predicted"/>
<accession>A0A5J4ULR0</accession>
<dbReference type="PANTHER" id="PTHR37049:SF4">
    <property type="entry name" value="RHODANESE DOMAIN-CONTAINING PROTEIN"/>
    <property type="match status" value="1"/>
</dbReference>
<feature type="non-terminal residue" evidence="1">
    <location>
        <position position="296"/>
    </location>
</feature>